<gene>
    <name evidence="1" type="ORF">KHU32_02160</name>
</gene>
<proteinExistence type="predicted"/>
<name>A0ABS5Q9U9_9PROT</name>
<comment type="caution">
    <text evidence="1">The sequence shown here is derived from an EMBL/GenBank/DDBJ whole genome shotgun (WGS) entry which is preliminary data.</text>
</comment>
<organism evidence="1 2">
    <name type="scientific">Roseococcus pinisoli</name>
    <dbReference type="NCBI Taxonomy" id="2835040"/>
    <lineage>
        <taxon>Bacteria</taxon>
        <taxon>Pseudomonadati</taxon>
        <taxon>Pseudomonadota</taxon>
        <taxon>Alphaproteobacteria</taxon>
        <taxon>Acetobacterales</taxon>
        <taxon>Roseomonadaceae</taxon>
        <taxon>Roseococcus</taxon>
    </lineage>
</organism>
<dbReference type="EMBL" id="JAHCDA010000001">
    <property type="protein sequence ID" value="MBS7809722.1"/>
    <property type="molecule type" value="Genomic_DNA"/>
</dbReference>
<keyword evidence="2" id="KW-1185">Reference proteome</keyword>
<reference evidence="1 2" key="1">
    <citation type="submission" date="2021-05" db="EMBL/GenBank/DDBJ databases">
        <title>Roseococcus sp. XZZS9, whole genome shotgun sequencing project.</title>
        <authorList>
            <person name="Zhao G."/>
            <person name="Shen L."/>
        </authorList>
    </citation>
    <scope>NUCLEOTIDE SEQUENCE [LARGE SCALE GENOMIC DNA]</scope>
    <source>
        <strain evidence="1 2">XZZS9</strain>
    </source>
</reference>
<accession>A0ABS5Q9U9</accession>
<dbReference type="Proteomes" id="UP000766336">
    <property type="component" value="Unassembled WGS sequence"/>
</dbReference>
<evidence type="ECO:0000313" key="1">
    <source>
        <dbReference type="EMBL" id="MBS7809722.1"/>
    </source>
</evidence>
<sequence length="95" mass="10941">MVTLVLFVIFATGIFAAASWWQRTQVQHAGNTYYQSASEPRVINRLEGCEGFNQSIDEAIALQNRIGHPHNSERLRPLKRDCTGEQQEHYRVINR</sequence>
<evidence type="ECO:0000313" key="2">
    <source>
        <dbReference type="Proteomes" id="UP000766336"/>
    </source>
</evidence>
<dbReference type="RefSeq" id="WP_213668392.1">
    <property type="nucleotide sequence ID" value="NZ_JAHCDA010000001.1"/>
</dbReference>
<protein>
    <submittedName>
        <fullName evidence="1">Uncharacterized protein</fullName>
    </submittedName>
</protein>